<dbReference type="EMBL" id="JAESVG020000004">
    <property type="protein sequence ID" value="KAG8628114.1"/>
    <property type="molecule type" value="Genomic_DNA"/>
</dbReference>
<evidence type="ECO:0000256" key="1">
    <source>
        <dbReference type="SAM" id="Phobius"/>
    </source>
</evidence>
<protein>
    <submittedName>
        <fullName evidence="2">Uncharacterized protein</fullName>
    </submittedName>
</protein>
<name>A0A8K0L1U6_9PEZI</name>
<organism evidence="2 3">
    <name type="scientific">Elsinoe batatas</name>
    <dbReference type="NCBI Taxonomy" id="2601811"/>
    <lineage>
        <taxon>Eukaryota</taxon>
        <taxon>Fungi</taxon>
        <taxon>Dikarya</taxon>
        <taxon>Ascomycota</taxon>
        <taxon>Pezizomycotina</taxon>
        <taxon>Dothideomycetes</taxon>
        <taxon>Dothideomycetidae</taxon>
        <taxon>Myriangiales</taxon>
        <taxon>Elsinoaceae</taxon>
        <taxon>Elsinoe</taxon>
    </lineage>
</organism>
<keyword evidence="1" id="KW-1133">Transmembrane helix</keyword>
<sequence>MEKLTCRSSRSTLPARGATGLRGWKTPCIRLLFSVDICIFPIRFSPCCPSQLETMRFFTQLVAVVGLASVCTAAAVDTGVARLQKRNKATEALAVVQDLFDQIRVVTANINATRAGLNADSTIFENATALVSFQTDITSITTLVTAATVQVNAISVLPAKRSFMGLFVRQEPPSTTVIDLSNLLVTLLLEVENTVNPLLTNLGLGPLVDAVLVPLEQAINALVGALGELVDGLIALVVQLLDAITSAVGAIIGPILGALLGFLGIGTPPARTLIASTT</sequence>
<accession>A0A8K0L1U6</accession>
<gene>
    <name evidence="2" type="ORF">KVT40_003987</name>
</gene>
<keyword evidence="1" id="KW-0812">Transmembrane</keyword>
<proteinExistence type="predicted"/>
<dbReference type="AlphaFoldDB" id="A0A8K0L1U6"/>
<reference evidence="2" key="1">
    <citation type="submission" date="2021-07" db="EMBL/GenBank/DDBJ databases">
        <title>Elsinoe batatas strain:CRI-CJ2 Genome sequencing and assembly.</title>
        <authorList>
            <person name="Huang L."/>
        </authorList>
    </citation>
    <scope>NUCLEOTIDE SEQUENCE</scope>
    <source>
        <strain evidence="2">CRI-CJ2</strain>
    </source>
</reference>
<evidence type="ECO:0000313" key="2">
    <source>
        <dbReference type="EMBL" id="KAG8628114.1"/>
    </source>
</evidence>
<dbReference type="OrthoDB" id="5400400at2759"/>
<keyword evidence="3" id="KW-1185">Reference proteome</keyword>
<feature type="transmembrane region" description="Helical" evidence="1">
    <location>
        <begin position="247"/>
        <end position="266"/>
    </location>
</feature>
<dbReference type="Proteomes" id="UP000809789">
    <property type="component" value="Unassembled WGS sequence"/>
</dbReference>
<comment type="caution">
    <text evidence="2">The sequence shown here is derived from an EMBL/GenBank/DDBJ whole genome shotgun (WGS) entry which is preliminary data.</text>
</comment>
<evidence type="ECO:0000313" key="3">
    <source>
        <dbReference type="Proteomes" id="UP000809789"/>
    </source>
</evidence>
<keyword evidence="1" id="KW-0472">Membrane</keyword>